<dbReference type="PANTHER" id="PTHR12190">
    <property type="entry name" value="A-KINASE ANCHOR PROTEIN AKAP 8"/>
    <property type="match status" value="1"/>
</dbReference>
<dbReference type="GO" id="GO:0032784">
    <property type="term" value="P:regulation of DNA-templated transcription elongation"/>
    <property type="evidence" value="ECO:0007669"/>
    <property type="project" value="TreeGrafter"/>
</dbReference>
<dbReference type="Pfam" id="PF04988">
    <property type="entry name" value="AKAP95"/>
    <property type="match status" value="1"/>
</dbReference>
<accession>A0A5C6P1J5</accession>
<dbReference type="EMBL" id="RHFK02000007">
    <property type="protein sequence ID" value="TWW72769.1"/>
    <property type="molecule type" value="Genomic_DNA"/>
</dbReference>
<evidence type="ECO:0000313" key="3">
    <source>
        <dbReference type="Proteomes" id="UP000324091"/>
    </source>
</evidence>
<feature type="region of interest" description="Disordered" evidence="1">
    <location>
        <begin position="1"/>
        <end position="139"/>
    </location>
</feature>
<reference evidence="2 3" key="1">
    <citation type="submission" date="2019-04" db="EMBL/GenBank/DDBJ databases">
        <title>Chromosome genome assembly for Takifugu flavidus.</title>
        <authorList>
            <person name="Xiao S."/>
        </authorList>
    </citation>
    <scope>NUCLEOTIDE SEQUENCE [LARGE SCALE GENOMIC DNA]</scope>
    <source>
        <strain evidence="2">HTHZ2018</strain>
        <tissue evidence="2">Muscle</tissue>
    </source>
</reference>
<evidence type="ECO:0000313" key="2">
    <source>
        <dbReference type="EMBL" id="TWW72769.1"/>
    </source>
</evidence>
<dbReference type="GO" id="GO:0003677">
    <property type="term" value="F:DNA binding"/>
    <property type="evidence" value="ECO:0007669"/>
    <property type="project" value="InterPro"/>
</dbReference>
<evidence type="ECO:0000256" key="1">
    <source>
        <dbReference type="SAM" id="MobiDB-lite"/>
    </source>
</evidence>
<dbReference type="GO" id="GO:0005634">
    <property type="term" value="C:nucleus"/>
    <property type="evidence" value="ECO:0007669"/>
    <property type="project" value="InterPro"/>
</dbReference>
<dbReference type="GO" id="GO:0044609">
    <property type="term" value="C:DBIRD complex"/>
    <property type="evidence" value="ECO:0007669"/>
    <property type="project" value="TreeGrafter"/>
</dbReference>
<sequence length="374" mass="42878">MDSKIPAIHRNKGKMSVMKWKSSFKPIDDPDDNSPQDGCPDDPERSELYDPYNPVSPDSEHDISQGQGHSRSLLKQEDNPEPQPITINKSRWDVPAAASRPPERDDRGPDNGPSNSRARATEPFVPAGYGSAGRSLDQRVGSPERHILRVSPQRFPASYRPQRPNDDERMISDYRGEVTARGRPSPPRLKRNSNEFGYCQTSMDEIPSRTKRLVMERIPVICDLCDIELLDCQELQDHLESRTHWNTMEHIQQENNYDDLTVAFLQEVMLHKSRRFSHPIEDSFLEALHENDHMTKVEVFHCAVCETFVSSSASSVRAHVMSQAHLTSIKRFDMLQRAVSLDRAQAMMEELKPQFQHFLKVFVEQRTRPSSCEC</sequence>
<keyword evidence="3" id="KW-1185">Reference proteome</keyword>
<organism evidence="2 3">
    <name type="scientific">Takifugu flavidus</name>
    <name type="common">sansaifugu</name>
    <dbReference type="NCBI Taxonomy" id="433684"/>
    <lineage>
        <taxon>Eukaryota</taxon>
        <taxon>Metazoa</taxon>
        <taxon>Chordata</taxon>
        <taxon>Craniata</taxon>
        <taxon>Vertebrata</taxon>
        <taxon>Euteleostomi</taxon>
        <taxon>Actinopterygii</taxon>
        <taxon>Neopterygii</taxon>
        <taxon>Teleostei</taxon>
        <taxon>Neoteleostei</taxon>
        <taxon>Acanthomorphata</taxon>
        <taxon>Eupercaria</taxon>
        <taxon>Tetraodontiformes</taxon>
        <taxon>Tetradontoidea</taxon>
        <taxon>Tetraodontidae</taxon>
        <taxon>Takifugu</taxon>
    </lineage>
</organism>
<gene>
    <name evidence="2" type="ORF">D4764_15G0001630</name>
</gene>
<dbReference type="AlphaFoldDB" id="A0A5C6P1J5"/>
<name>A0A5C6P1J5_9TELE</name>
<proteinExistence type="predicted"/>
<dbReference type="InterPro" id="IPR007071">
    <property type="entry name" value="AKAP95"/>
</dbReference>
<comment type="caution">
    <text evidence="2">The sequence shown here is derived from an EMBL/GenBank/DDBJ whole genome shotgun (WGS) entry which is preliminary data.</text>
</comment>
<dbReference type="Proteomes" id="UP000324091">
    <property type="component" value="Chromosome 15"/>
</dbReference>
<protein>
    <submittedName>
        <fullName evidence="2">DBIRD complex subunit ZNF326</fullName>
    </submittedName>
</protein>
<dbReference type="PANTHER" id="PTHR12190:SF1">
    <property type="entry name" value="DBIRD COMPLEX SUBUNIT ZNF326"/>
    <property type="match status" value="1"/>
</dbReference>